<feature type="non-terminal residue" evidence="1">
    <location>
        <position position="1"/>
    </location>
</feature>
<dbReference type="Proteomes" id="UP001195914">
    <property type="component" value="Unassembled WGS sequence"/>
</dbReference>
<proteinExistence type="predicted"/>
<keyword evidence="2" id="KW-1185">Reference proteome</keyword>
<dbReference type="AlphaFoldDB" id="A0AAD9GBI4"/>
<dbReference type="EMBL" id="JAHBMH010000055">
    <property type="protein sequence ID" value="KAK1935305.1"/>
    <property type="molecule type" value="Genomic_DNA"/>
</dbReference>
<reference evidence="1" key="2">
    <citation type="submission" date="2021-05" db="EMBL/GenBank/DDBJ databases">
        <authorList>
            <person name="Pain A."/>
        </authorList>
    </citation>
    <scope>NUCLEOTIDE SEQUENCE</scope>
    <source>
        <strain evidence="1">1802A</strain>
    </source>
</reference>
<reference evidence="1" key="1">
    <citation type="journal article" date="2014" name="Nucleic Acids Res.">
        <title>The evolutionary dynamics of variant antigen genes in Babesia reveal a history of genomic innovation underlying host-parasite interaction.</title>
        <authorList>
            <person name="Jackson A.P."/>
            <person name="Otto T.D."/>
            <person name="Darby A."/>
            <person name="Ramaprasad A."/>
            <person name="Xia D."/>
            <person name="Echaide I.E."/>
            <person name="Farber M."/>
            <person name="Gahlot S."/>
            <person name="Gamble J."/>
            <person name="Gupta D."/>
            <person name="Gupta Y."/>
            <person name="Jackson L."/>
            <person name="Malandrin L."/>
            <person name="Malas T.B."/>
            <person name="Moussa E."/>
            <person name="Nair M."/>
            <person name="Reid A.J."/>
            <person name="Sanders M."/>
            <person name="Sharma J."/>
            <person name="Tracey A."/>
            <person name="Quail M.A."/>
            <person name="Weir W."/>
            <person name="Wastling J.M."/>
            <person name="Hall N."/>
            <person name="Willadsen P."/>
            <person name="Lingelbach K."/>
            <person name="Shiels B."/>
            <person name="Tait A."/>
            <person name="Berriman M."/>
            <person name="Allred D.R."/>
            <person name="Pain A."/>
        </authorList>
    </citation>
    <scope>NUCLEOTIDE SEQUENCE</scope>
    <source>
        <strain evidence="1">1802A</strain>
    </source>
</reference>
<evidence type="ECO:0000313" key="1">
    <source>
        <dbReference type="EMBL" id="KAK1935305.1"/>
    </source>
</evidence>
<protein>
    <submittedName>
        <fullName evidence="1">Secreted antigen 3</fullName>
    </submittedName>
</protein>
<gene>
    <name evidence="1" type="ORF">X943_002520</name>
</gene>
<organism evidence="1 2">
    <name type="scientific">Babesia divergens</name>
    <dbReference type="NCBI Taxonomy" id="32595"/>
    <lineage>
        <taxon>Eukaryota</taxon>
        <taxon>Sar</taxon>
        <taxon>Alveolata</taxon>
        <taxon>Apicomplexa</taxon>
        <taxon>Aconoidasida</taxon>
        <taxon>Piroplasmida</taxon>
        <taxon>Babesiidae</taxon>
        <taxon>Babesia</taxon>
    </lineage>
</organism>
<sequence length="442" mass="48385">NWLTKEENLSRTLTPGLIKRGFSDSELKDSNGQGSTVAPLIAKIIKHDSAKALQNALSYLLFSCPWDDALLGHAICFLYTFCSKVIGGPERFLKDPYKDHSGAFKEVCRGLKTSLQPFINGSSGLYAVCHGGATLFDNIWDDGKFDKYCDWLKENLKNIIDALETMSEEHTTWTTYSFEHAYTAGPFRFGFTFKDNKWQNDMSHRKLQGPISKLTASLKKLLADLLFVCPWDPSLLGHAICFLNTFCSQVSAEGSLEGKLKGYSGDLKTVCSTLKSQLEPFINGSSGLSAVCQKNTKLFDTLWDDSKFEHYVKWLKENLEKIIEALASMSSEAPQWILSALQSASSAGPFKYGFVFKDVWGDYGYISTLQGYISKLTGSGSGSLVKLKECLENFSTGNPGATAGGVFTGIFGLGGAGAGVAYATNAFGFQNFITGLISGFLK</sequence>
<name>A0AAD9GBI4_BABDI</name>
<evidence type="ECO:0000313" key="2">
    <source>
        <dbReference type="Proteomes" id="UP001195914"/>
    </source>
</evidence>
<comment type="caution">
    <text evidence="1">The sequence shown here is derived from an EMBL/GenBank/DDBJ whole genome shotgun (WGS) entry which is preliminary data.</text>
</comment>
<accession>A0AAD9GBI4</accession>